<keyword evidence="5 10" id="KW-0132">Cell division</keyword>
<keyword evidence="8 10" id="KW-0472">Membrane</keyword>
<dbReference type="Pfam" id="PF18075">
    <property type="entry name" value="FtsX_ECD"/>
    <property type="match status" value="1"/>
</dbReference>
<dbReference type="Pfam" id="PF02687">
    <property type="entry name" value="FtsX"/>
    <property type="match status" value="1"/>
</dbReference>
<keyword evidence="4 10" id="KW-1003">Cell membrane</keyword>
<dbReference type="PANTHER" id="PTHR47755:SF1">
    <property type="entry name" value="CELL DIVISION PROTEIN FTSX"/>
    <property type="match status" value="1"/>
</dbReference>
<dbReference type="RefSeq" id="WP_204400525.1">
    <property type="nucleotide sequence ID" value="NZ_JAFBEE010000003.1"/>
</dbReference>
<name>A0ABS2NMU9_9FIRM</name>
<keyword evidence="6 11" id="KW-0812">Transmembrane</keyword>
<evidence type="ECO:0000256" key="6">
    <source>
        <dbReference type="ARBA" id="ARBA00022692"/>
    </source>
</evidence>
<feature type="transmembrane region" description="Helical" evidence="11">
    <location>
        <begin position="245"/>
        <end position="265"/>
    </location>
</feature>
<dbReference type="PIRSF" id="PIRSF003097">
    <property type="entry name" value="FtsX"/>
    <property type="match status" value="1"/>
</dbReference>
<comment type="caution">
    <text evidence="14">The sequence shown here is derived from an EMBL/GenBank/DDBJ whole genome shotgun (WGS) entry which is preliminary data.</text>
</comment>
<feature type="domain" description="ABC3 transporter permease C-terminal" evidence="12">
    <location>
        <begin position="175"/>
        <end position="293"/>
    </location>
</feature>
<evidence type="ECO:0000313" key="15">
    <source>
        <dbReference type="Proteomes" id="UP001314796"/>
    </source>
</evidence>
<feature type="domain" description="FtsX extracellular" evidence="13">
    <location>
        <begin position="62"/>
        <end position="152"/>
    </location>
</feature>
<evidence type="ECO:0000313" key="14">
    <source>
        <dbReference type="EMBL" id="MBM7614246.1"/>
    </source>
</evidence>
<evidence type="ECO:0000256" key="2">
    <source>
        <dbReference type="ARBA" id="ARBA00007379"/>
    </source>
</evidence>
<reference evidence="14 15" key="1">
    <citation type="submission" date="2021-01" db="EMBL/GenBank/DDBJ databases">
        <title>Genomic Encyclopedia of Type Strains, Phase IV (KMG-IV): sequencing the most valuable type-strain genomes for metagenomic binning, comparative biology and taxonomic classification.</title>
        <authorList>
            <person name="Goeker M."/>
        </authorList>
    </citation>
    <scope>NUCLEOTIDE SEQUENCE [LARGE SCALE GENOMIC DNA]</scope>
    <source>
        <strain evidence="14 15">DSM 25890</strain>
    </source>
</reference>
<dbReference type="EMBL" id="JAFBEE010000003">
    <property type="protein sequence ID" value="MBM7614246.1"/>
    <property type="molecule type" value="Genomic_DNA"/>
</dbReference>
<dbReference type="NCBIfam" id="NF038347">
    <property type="entry name" value="FtsX_Gpos"/>
    <property type="match status" value="1"/>
</dbReference>
<dbReference type="InterPro" id="IPR004513">
    <property type="entry name" value="FtsX"/>
</dbReference>
<evidence type="ECO:0000256" key="11">
    <source>
        <dbReference type="SAM" id="Phobius"/>
    </source>
</evidence>
<feature type="transmembrane region" description="Helical" evidence="11">
    <location>
        <begin position="162"/>
        <end position="188"/>
    </location>
</feature>
<evidence type="ECO:0000256" key="4">
    <source>
        <dbReference type="ARBA" id="ARBA00022475"/>
    </source>
</evidence>
<dbReference type="InterPro" id="IPR040690">
    <property type="entry name" value="FtsX_ECD"/>
</dbReference>
<gene>
    <name evidence="14" type="ORF">JOC73_000757</name>
</gene>
<dbReference type="GO" id="GO:0051301">
    <property type="term" value="P:cell division"/>
    <property type="evidence" value="ECO:0007669"/>
    <property type="project" value="UniProtKB-KW"/>
</dbReference>
<comment type="subcellular location">
    <subcellularLocation>
        <location evidence="1">Cell membrane</location>
        <topology evidence="1">Multi-pass membrane protein</topology>
    </subcellularLocation>
</comment>
<accession>A0ABS2NMU9</accession>
<dbReference type="InterPro" id="IPR003838">
    <property type="entry name" value="ABC3_permease_C"/>
</dbReference>
<keyword evidence="15" id="KW-1185">Reference proteome</keyword>
<evidence type="ECO:0000256" key="8">
    <source>
        <dbReference type="ARBA" id="ARBA00023136"/>
    </source>
</evidence>
<dbReference type="Gene3D" id="3.30.70.3040">
    <property type="match status" value="1"/>
</dbReference>
<feature type="transmembrane region" description="Helical" evidence="11">
    <location>
        <begin position="25"/>
        <end position="46"/>
    </location>
</feature>
<evidence type="ECO:0000256" key="10">
    <source>
        <dbReference type="PIRNR" id="PIRNR003097"/>
    </source>
</evidence>
<keyword evidence="9 10" id="KW-0131">Cell cycle</keyword>
<feature type="transmembrane region" description="Helical" evidence="11">
    <location>
        <begin position="216"/>
        <end position="238"/>
    </location>
</feature>
<sequence>MKIRTIKYIFKQGTLGLWRNRGMSVASIGSVAASLIVLGLIITLVLNINNAASMTQAHFDTIQVYLQEELSEEEIIDIGKKIEVIDGTQQVEYESKEQALQNMRERWGDQGYLLESLEENPLPNSYIIHLENIDLADPVVLALQEVEGIDEIKYYKEMIQNLLRIASFIRTVGLALIFILVLVAMFIISNTVKLALNARRQEINIMKYVGATNWFIRWPFVVEGIVLGLIGAVLAVGIVHYGYQYAFVAITSRFTVLFSGYLIPIEEMMERTLMMFLVLGSGVGALGSIISLRKHLKV</sequence>
<organism evidence="14 15">
    <name type="scientific">Alkaliphilus hydrothermalis</name>
    <dbReference type="NCBI Taxonomy" id="1482730"/>
    <lineage>
        <taxon>Bacteria</taxon>
        <taxon>Bacillati</taxon>
        <taxon>Bacillota</taxon>
        <taxon>Clostridia</taxon>
        <taxon>Peptostreptococcales</taxon>
        <taxon>Natronincolaceae</taxon>
        <taxon>Alkaliphilus</taxon>
    </lineage>
</organism>
<comment type="similarity">
    <text evidence="2 10">Belongs to the ABC-4 integral membrane protein family. FtsX subfamily.</text>
</comment>
<protein>
    <recommendedName>
        <fullName evidence="3 10">Cell division protein FtsX</fullName>
    </recommendedName>
</protein>
<evidence type="ECO:0000256" key="9">
    <source>
        <dbReference type="ARBA" id="ARBA00023306"/>
    </source>
</evidence>
<dbReference type="PANTHER" id="PTHR47755">
    <property type="entry name" value="CELL DIVISION PROTEIN FTSX"/>
    <property type="match status" value="1"/>
</dbReference>
<evidence type="ECO:0000256" key="1">
    <source>
        <dbReference type="ARBA" id="ARBA00004651"/>
    </source>
</evidence>
<dbReference type="InterPro" id="IPR058204">
    <property type="entry name" value="FtsX_firmicutes-type"/>
</dbReference>
<keyword evidence="7 11" id="KW-1133">Transmembrane helix</keyword>
<evidence type="ECO:0000256" key="7">
    <source>
        <dbReference type="ARBA" id="ARBA00022989"/>
    </source>
</evidence>
<proteinExistence type="inferred from homology"/>
<feature type="transmembrane region" description="Helical" evidence="11">
    <location>
        <begin position="271"/>
        <end position="292"/>
    </location>
</feature>
<comment type="function">
    <text evidence="10">Part of the ABC transporter FtsEX involved in asymmetric cellular division facilitating the initiation of sporulation.</text>
</comment>
<evidence type="ECO:0000256" key="3">
    <source>
        <dbReference type="ARBA" id="ARBA00021907"/>
    </source>
</evidence>
<dbReference type="Proteomes" id="UP001314796">
    <property type="component" value="Unassembled WGS sequence"/>
</dbReference>
<evidence type="ECO:0000259" key="13">
    <source>
        <dbReference type="Pfam" id="PF18075"/>
    </source>
</evidence>
<evidence type="ECO:0000259" key="12">
    <source>
        <dbReference type="Pfam" id="PF02687"/>
    </source>
</evidence>
<evidence type="ECO:0000256" key="5">
    <source>
        <dbReference type="ARBA" id="ARBA00022618"/>
    </source>
</evidence>